<feature type="domain" description="Carbohydrate kinase FGGY N-terminal" evidence="4">
    <location>
        <begin position="118"/>
        <end position="221"/>
    </location>
</feature>
<dbReference type="RefSeq" id="WP_029096550.1">
    <property type="nucleotide sequence ID" value="NZ_CAADJA010000002.1"/>
</dbReference>
<dbReference type="STRING" id="1111728.GCA_000427805_01849"/>
<keyword evidence="3 6" id="KW-0418">Kinase</keyword>
<reference evidence="8" key="1">
    <citation type="submission" date="2017-09" db="EMBL/GenBank/DDBJ databases">
        <title>FDA dAtabase for Regulatory Grade micrObial Sequences (FDA-ARGOS): Supporting development and validation of Infectious Disease Dx tests.</title>
        <authorList>
            <person name="Minogue T."/>
            <person name="Wolcott M."/>
            <person name="Wasieloski L."/>
            <person name="Aguilar W."/>
            <person name="Moore D."/>
            <person name="Tallon L."/>
            <person name="Sadzewicz L."/>
            <person name="Ott S."/>
            <person name="Zhao X."/>
            <person name="Nagaraj S."/>
            <person name="Vavikolanu K."/>
            <person name="Aluvathingal J."/>
            <person name="Nadendla S."/>
            <person name="Sichtig H."/>
        </authorList>
    </citation>
    <scope>NUCLEOTIDE SEQUENCE [LARGE SCALE GENOMIC DNA]</scope>
    <source>
        <strain evidence="8">FDAARGOS_387</strain>
    </source>
</reference>
<dbReference type="OrthoDB" id="9805576at2"/>
<evidence type="ECO:0000256" key="3">
    <source>
        <dbReference type="ARBA" id="ARBA00022777"/>
    </source>
</evidence>
<evidence type="ECO:0000313" key="7">
    <source>
        <dbReference type="EMBL" id="VFS48458.1"/>
    </source>
</evidence>
<dbReference type="InterPro" id="IPR050406">
    <property type="entry name" value="FGGY_Carb_Kinase"/>
</dbReference>
<dbReference type="InterPro" id="IPR018484">
    <property type="entry name" value="FGGY_N"/>
</dbReference>
<dbReference type="CDD" id="cd07779">
    <property type="entry name" value="ASKHA_NBD_FGGY_YgcE-like"/>
    <property type="match status" value="1"/>
</dbReference>
<gene>
    <name evidence="7" type="primary">lsrK</name>
    <name evidence="6" type="ORF">CRN84_11085</name>
    <name evidence="7" type="ORF">NCTC12282_03207</name>
</gene>
<reference evidence="6" key="2">
    <citation type="submission" date="2017-09" db="EMBL/GenBank/DDBJ databases">
        <title>FDA dAtabase for Regulatory Grade micrObial Sequences (FDA-ARGOS): Supporting development and validation of Infectious Disease Dx tests.</title>
        <authorList>
            <person name="Minogue T."/>
            <person name="Wolcott M."/>
            <person name="Wasieloski L."/>
            <person name="Aguilar W."/>
            <person name="Moore D."/>
            <person name="Tallon L.J."/>
            <person name="Sadzewicz L."/>
            <person name="Ott S."/>
            <person name="Zhao X."/>
            <person name="Nagaraj S."/>
            <person name="Vavikolanu K."/>
            <person name="Aluvathingal J."/>
            <person name="Nadendla S."/>
            <person name="Sichtig H."/>
        </authorList>
    </citation>
    <scope>NUCLEOTIDE SEQUENCE</scope>
    <source>
        <strain evidence="6">FDAARGOS_387</strain>
    </source>
</reference>
<feature type="domain" description="Carbohydrate kinase FGGY N-terminal" evidence="4">
    <location>
        <begin position="5"/>
        <end position="111"/>
    </location>
</feature>
<dbReference type="Proteomes" id="UP000373449">
    <property type="component" value="Unassembled WGS sequence"/>
</dbReference>
<evidence type="ECO:0000256" key="1">
    <source>
        <dbReference type="ARBA" id="ARBA00009156"/>
    </source>
</evidence>
<dbReference type="AlphaFoldDB" id="A0A2C6DKW7"/>
<dbReference type="InterPro" id="IPR000577">
    <property type="entry name" value="Carb_kinase_FGGY"/>
</dbReference>
<proteinExistence type="inferred from homology"/>
<evidence type="ECO:0000259" key="4">
    <source>
        <dbReference type="Pfam" id="PF00370"/>
    </source>
</evidence>
<dbReference type="Proteomes" id="UP000224974">
    <property type="component" value="Unassembled WGS sequence"/>
</dbReference>
<dbReference type="SUPFAM" id="SSF53067">
    <property type="entry name" value="Actin-like ATPase domain"/>
    <property type="match status" value="2"/>
</dbReference>
<protein>
    <submittedName>
        <fullName evidence="7">Autoinducer 2 kinase LsrK</fullName>
        <ecNumber evidence="7">2.7.1.-</ecNumber>
    </submittedName>
    <submittedName>
        <fullName evidence="6">Sugar kinase</fullName>
    </submittedName>
</protein>
<evidence type="ECO:0000259" key="5">
    <source>
        <dbReference type="Pfam" id="PF02782"/>
    </source>
</evidence>
<dbReference type="PIRSF" id="PIRSF000538">
    <property type="entry name" value="GlpK"/>
    <property type="match status" value="1"/>
</dbReference>
<comment type="similarity">
    <text evidence="1">Belongs to the FGGY kinase family.</text>
</comment>
<dbReference type="Pfam" id="PF00370">
    <property type="entry name" value="FGGY_N"/>
    <property type="match status" value="2"/>
</dbReference>
<dbReference type="EC" id="2.7.1.-" evidence="7"/>
<dbReference type="PANTHER" id="PTHR43095">
    <property type="entry name" value="SUGAR KINASE"/>
    <property type="match status" value="1"/>
</dbReference>
<feature type="domain" description="Carbohydrate kinase FGGY C-terminal" evidence="5">
    <location>
        <begin position="232"/>
        <end position="424"/>
    </location>
</feature>
<keyword evidence="2 7" id="KW-0808">Transferase</keyword>
<dbReference type="Gene3D" id="3.30.420.40">
    <property type="match status" value="3"/>
</dbReference>
<dbReference type="EMBL" id="PDDX01000001">
    <property type="protein sequence ID" value="PHI29847.1"/>
    <property type="molecule type" value="Genomic_DNA"/>
</dbReference>
<accession>A0A2C6DKW7</accession>
<sequence length="482" mass="54032">MSDQYLMSVDVGTQSAKVIIFDLKGNIICQGVKKLRNIQVPAPLLAIHPDDDIWDSLQIAFTRVMAEFNALKLDVNAIKAIGLCIIRCCRTVVKANGELAYPVIGWMDKRLNKPYQYSDEFKDVRYVSTSSGYITHRLTGEFKDTCANYIGWWPMDDQTLDWSIDPKRWQDCNLTRDMVMDVVKPGEILGYLTDELTQRYGLPKKLPVIATAHDKAVEALGAGSLDNGTILISLGTYIAALTQGKEYVTNSVNFWPFQASIPHRYIYECWGVRLGMWTISWFRDQFGQAAIAEAEDKNIQVEELLSREAENVPAGSEGLFTIHDWAAPPHAEFRKGAMIGFDSRHTRAHMFRSLLEGIAFTLKNHVDKMNQELNIPTRELVVSGGGANSDLFMQILSDIFGVPAKRNVMRGSAAVGCAINAGMAIGVFDSYEQAIEQMVNVQNIFTPNPVNHDFYNQLNSQVYQYGQSHLDPLLKNLSSLVD</sequence>
<evidence type="ECO:0000313" key="6">
    <source>
        <dbReference type="EMBL" id="PHI29847.1"/>
    </source>
</evidence>
<name>A0A2C6DKW7_9GAMM</name>
<dbReference type="EMBL" id="CAADJA010000002">
    <property type="protein sequence ID" value="VFS48458.1"/>
    <property type="molecule type" value="Genomic_DNA"/>
</dbReference>
<dbReference type="InterPro" id="IPR018485">
    <property type="entry name" value="FGGY_C"/>
</dbReference>
<evidence type="ECO:0000313" key="9">
    <source>
        <dbReference type="Proteomes" id="UP000373449"/>
    </source>
</evidence>
<dbReference type="GO" id="GO:0016301">
    <property type="term" value="F:kinase activity"/>
    <property type="evidence" value="ECO:0007669"/>
    <property type="project" value="UniProtKB-KW"/>
</dbReference>
<dbReference type="InterPro" id="IPR043129">
    <property type="entry name" value="ATPase_NBD"/>
</dbReference>
<keyword evidence="8" id="KW-1185">Reference proteome</keyword>
<dbReference type="GO" id="GO:0005975">
    <property type="term" value="P:carbohydrate metabolic process"/>
    <property type="evidence" value="ECO:0007669"/>
    <property type="project" value="InterPro"/>
</dbReference>
<dbReference type="PANTHER" id="PTHR43095:SF5">
    <property type="entry name" value="XYLULOSE KINASE"/>
    <property type="match status" value="1"/>
</dbReference>
<evidence type="ECO:0000256" key="2">
    <source>
        <dbReference type="ARBA" id="ARBA00022679"/>
    </source>
</evidence>
<organism evidence="6 8">
    <name type="scientific">Budvicia aquatica</name>
    <dbReference type="NCBI Taxonomy" id="82979"/>
    <lineage>
        <taxon>Bacteria</taxon>
        <taxon>Pseudomonadati</taxon>
        <taxon>Pseudomonadota</taxon>
        <taxon>Gammaproteobacteria</taxon>
        <taxon>Enterobacterales</taxon>
        <taxon>Budviciaceae</taxon>
        <taxon>Budvicia</taxon>
    </lineage>
</organism>
<dbReference type="Pfam" id="PF02782">
    <property type="entry name" value="FGGY_C"/>
    <property type="match status" value="1"/>
</dbReference>
<reference evidence="7 9" key="3">
    <citation type="submission" date="2019-03" db="EMBL/GenBank/DDBJ databases">
        <authorList>
            <consortium name="Pathogen Informatics"/>
        </authorList>
    </citation>
    <scope>NUCLEOTIDE SEQUENCE [LARGE SCALE GENOMIC DNA]</scope>
    <source>
        <strain evidence="7 9">NCTC12282</strain>
    </source>
</reference>
<evidence type="ECO:0000313" key="8">
    <source>
        <dbReference type="Proteomes" id="UP000224974"/>
    </source>
</evidence>